<dbReference type="InterPro" id="IPR038005">
    <property type="entry name" value="RX-like_CC"/>
</dbReference>
<dbReference type="PANTHER" id="PTHR19338">
    <property type="entry name" value="TRANSLOCASE OF INNER MITOCHONDRIAL MEMBRANE 13 HOMOLOG"/>
    <property type="match status" value="1"/>
</dbReference>
<name>A0A5J4ZQ18_9ASTE</name>
<evidence type="ECO:0008006" key="9">
    <source>
        <dbReference type="Google" id="ProtNLM"/>
    </source>
</evidence>
<dbReference type="InterPro" id="IPR041118">
    <property type="entry name" value="Rx_N"/>
</dbReference>
<organism evidence="7 8">
    <name type="scientific">Nyssa sinensis</name>
    <dbReference type="NCBI Taxonomy" id="561372"/>
    <lineage>
        <taxon>Eukaryota</taxon>
        <taxon>Viridiplantae</taxon>
        <taxon>Streptophyta</taxon>
        <taxon>Embryophyta</taxon>
        <taxon>Tracheophyta</taxon>
        <taxon>Spermatophyta</taxon>
        <taxon>Magnoliopsida</taxon>
        <taxon>eudicotyledons</taxon>
        <taxon>Gunneridae</taxon>
        <taxon>Pentapetalae</taxon>
        <taxon>asterids</taxon>
        <taxon>Cornales</taxon>
        <taxon>Nyssaceae</taxon>
        <taxon>Nyssa</taxon>
    </lineage>
</organism>
<dbReference type="GO" id="GO:0043531">
    <property type="term" value="F:ADP binding"/>
    <property type="evidence" value="ECO:0007669"/>
    <property type="project" value="InterPro"/>
</dbReference>
<feature type="domain" description="Disease resistance N-terminal" evidence="6">
    <location>
        <begin position="5"/>
        <end position="93"/>
    </location>
</feature>
<proteinExistence type="predicted"/>
<dbReference type="OrthoDB" id="690341at2759"/>
<evidence type="ECO:0000313" key="7">
    <source>
        <dbReference type="EMBL" id="KAA8519217.1"/>
    </source>
</evidence>
<gene>
    <name evidence="7" type="ORF">F0562_013473</name>
</gene>
<keyword evidence="1" id="KW-0677">Repeat</keyword>
<reference evidence="7 8" key="1">
    <citation type="submission" date="2019-09" db="EMBL/GenBank/DDBJ databases">
        <title>A chromosome-level genome assembly of the Chinese tupelo Nyssa sinensis.</title>
        <authorList>
            <person name="Yang X."/>
            <person name="Kang M."/>
            <person name="Yang Y."/>
            <person name="Xiong H."/>
            <person name="Wang M."/>
            <person name="Zhang Z."/>
            <person name="Wang Z."/>
            <person name="Wu H."/>
            <person name="Ma T."/>
            <person name="Liu J."/>
            <person name="Xi Z."/>
        </authorList>
    </citation>
    <scope>NUCLEOTIDE SEQUENCE [LARGE SCALE GENOMIC DNA]</scope>
    <source>
        <strain evidence="7">J267</strain>
        <tissue evidence="7">Leaf</tissue>
    </source>
</reference>
<evidence type="ECO:0000259" key="6">
    <source>
        <dbReference type="Pfam" id="PF18052"/>
    </source>
</evidence>
<dbReference type="PANTHER" id="PTHR19338:SF32">
    <property type="entry name" value="OS06G0287500 PROTEIN"/>
    <property type="match status" value="1"/>
</dbReference>
<evidence type="ECO:0000259" key="5">
    <source>
        <dbReference type="Pfam" id="PF00931"/>
    </source>
</evidence>
<dbReference type="Pfam" id="PF00931">
    <property type="entry name" value="NB-ARC"/>
    <property type="match status" value="1"/>
</dbReference>
<feature type="domain" description="NB-ARC" evidence="5">
    <location>
        <begin position="174"/>
        <end position="223"/>
    </location>
</feature>
<dbReference type="AlphaFoldDB" id="A0A5J4ZQ18"/>
<dbReference type="SUPFAM" id="SSF52540">
    <property type="entry name" value="P-loop containing nucleoside triphosphate hydrolases"/>
    <property type="match status" value="1"/>
</dbReference>
<keyword evidence="4" id="KW-0067">ATP-binding</keyword>
<dbReference type="InterPro" id="IPR027417">
    <property type="entry name" value="P-loop_NTPase"/>
</dbReference>
<dbReference type="Pfam" id="PF18052">
    <property type="entry name" value="Rx_N"/>
    <property type="match status" value="1"/>
</dbReference>
<dbReference type="Proteomes" id="UP000325577">
    <property type="component" value="Linkage Group LG6"/>
</dbReference>
<keyword evidence="3" id="KW-0611">Plant defense</keyword>
<accession>A0A5J4ZQ18</accession>
<dbReference type="Gene3D" id="3.40.50.300">
    <property type="entry name" value="P-loop containing nucleotide triphosphate hydrolases"/>
    <property type="match status" value="1"/>
</dbReference>
<evidence type="ECO:0000256" key="2">
    <source>
        <dbReference type="ARBA" id="ARBA00022741"/>
    </source>
</evidence>
<evidence type="ECO:0000256" key="4">
    <source>
        <dbReference type="ARBA" id="ARBA00022840"/>
    </source>
</evidence>
<keyword evidence="2" id="KW-0547">Nucleotide-binding</keyword>
<evidence type="ECO:0000256" key="1">
    <source>
        <dbReference type="ARBA" id="ARBA00022737"/>
    </source>
</evidence>
<evidence type="ECO:0000256" key="3">
    <source>
        <dbReference type="ARBA" id="ARBA00022821"/>
    </source>
</evidence>
<evidence type="ECO:0000313" key="8">
    <source>
        <dbReference type="Proteomes" id="UP000325577"/>
    </source>
</evidence>
<sequence>MAESAVTFLLKQLTPFLYEEVKLLGGIREEFENIRDELERMRAFLRVADAMEDRDPELQVWVKQVRDVAYDTEDVLDEFMLRLAHHPADGFYGCLRKICFSIKNLKARRRIASEIRRIQSRVPKISEGHQRYRYPFNISDQGSTSTTIANNPCYDHRRRDALLLEEAEVVGIDRRKKQLIEWLVEDDPRFKVISVVGMGGLGKTTLIEELLKNLVRQRFDEIQQPLPQRVEAMDITELTIQIKEFLQQSSFYRKYCRLSR</sequence>
<protein>
    <recommendedName>
        <fullName evidence="9">Rx N-terminal domain-containing protein</fullName>
    </recommendedName>
</protein>
<dbReference type="CDD" id="cd14798">
    <property type="entry name" value="RX-CC_like"/>
    <property type="match status" value="1"/>
</dbReference>
<dbReference type="GO" id="GO:0005524">
    <property type="term" value="F:ATP binding"/>
    <property type="evidence" value="ECO:0007669"/>
    <property type="project" value="UniProtKB-KW"/>
</dbReference>
<keyword evidence="8" id="KW-1185">Reference proteome</keyword>
<dbReference type="GO" id="GO:0006952">
    <property type="term" value="P:defense response"/>
    <property type="evidence" value="ECO:0007669"/>
    <property type="project" value="UniProtKB-KW"/>
</dbReference>
<dbReference type="Gene3D" id="1.20.5.4130">
    <property type="match status" value="1"/>
</dbReference>
<dbReference type="EMBL" id="CM018049">
    <property type="protein sequence ID" value="KAA8519217.1"/>
    <property type="molecule type" value="Genomic_DNA"/>
</dbReference>
<dbReference type="InterPro" id="IPR002182">
    <property type="entry name" value="NB-ARC"/>
</dbReference>